<keyword evidence="1" id="KW-1133">Transmembrane helix</keyword>
<keyword evidence="1" id="KW-0472">Membrane</keyword>
<dbReference type="InterPro" id="IPR014752">
    <property type="entry name" value="Arrestin-like_C"/>
</dbReference>
<protein>
    <recommendedName>
        <fullName evidence="2">Distal membrane-arm assembly complex protein 1-like domain-containing protein</fullName>
    </recommendedName>
</protein>
<evidence type="ECO:0000256" key="1">
    <source>
        <dbReference type="SAM" id="Phobius"/>
    </source>
</evidence>
<keyword evidence="1" id="KW-0812">Transmembrane</keyword>
<sequence length="192" mass="22028">MPSEKKSSVLTNDIKDETTLQNQRKEYKDCLSCRLIGVATFMGLGTYTLYHSFVHKPKLSRGYRFGLTLVGIGCLGIQQSRINGTFHVRYPTNSPLKVEKIDIIFSGIGMVQWNEGDKINYAETKYFEYSSCVYNEEENHLLSYSDLPFEFMIPENIPSSILSIPSKLTNHLINIDISLKESDVEECEYETW</sequence>
<gene>
    <name evidence="3" type="ORF">GLOINDRAFT_97977</name>
</gene>
<dbReference type="Pfam" id="PF15055">
    <property type="entry name" value="DMAC1_Dmo2"/>
    <property type="match status" value="1"/>
</dbReference>
<feature type="transmembrane region" description="Helical" evidence="1">
    <location>
        <begin position="31"/>
        <end position="50"/>
    </location>
</feature>
<organism evidence="3">
    <name type="scientific">Rhizophagus irregularis (strain DAOM 181602 / DAOM 197198 / MUCL 43194)</name>
    <name type="common">Arbuscular mycorrhizal fungus</name>
    <name type="synonym">Glomus intraradices</name>
    <dbReference type="NCBI Taxonomy" id="747089"/>
    <lineage>
        <taxon>Eukaryota</taxon>
        <taxon>Fungi</taxon>
        <taxon>Fungi incertae sedis</taxon>
        <taxon>Mucoromycota</taxon>
        <taxon>Glomeromycotina</taxon>
        <taxon>Glomeromycetes</taxon>
        <taxon>Glomerales</taxon>
        <taxon>Glomeraceae</taxon>
        <taxon>Rhizophagus</taxon>
    </lineage>
</organism>
<dbReference type="InterPro" id="IPR028036">
    <property type="entry name" value="DMAC1-like_dom"/>
</dbReference>
<dbReference type="VEuPathDB" id="FungiDB:RhiirFUN_012977"/>
<accession>U9TNT9</accession>
<proteinExistence type="predicted"/>
<feature type="domain" description="Distal membrane-arm assembly complex protein 1-like" evidence="2">
    <location>
        <begin position="29"/>
        <end position="63"/>
    </location>
</feature>
<dbReference type="EMBL" id="KI288484">
    <property type="protein sequence ID" value="ESA09092.1"/>
    <property type="molecule type" value="Genomic_DNA"/>
</dbReference>
<evidence type="ECO:0000313" key="3">
    <source>
        <dbReference type="EMBL" id="ESA09092.1"/>
    </source>
</evidence>
<name>U9TNT9_RHIID</name>
<reference evidence="3" key="1">
    <citation type="submission" date="2013-07" db="EMBL/GenBank/DDBJ databases">
        <title>The genome of an arbuscular mycorrhizal fungus provides insights into the evolution of the oldest plant symbiosis.</title>
        <authorList>
            <consortium name="DOE Joint Genome Institute"/>
            <person name="Tisserant E."/>
            <person name="Malbreil M."/>
            <person name="Kuo A."/>
            <person name="Kohler A."/>
            <person name="Symeonidi A."/>
            <person name="Balestrini R."/>
            <person name="Charron P."/>
            <person name="Duensing N."/>
            <person name="Frei-dit-Frey N."/>
            <person name="Gianinazzi-Pearson V."/>
            <person name="Gilbert B."/>
            <person name="Handa Y."/>
            <person name="Hijri M."/>
            <person name="Kaul R."/>
            <person name="Kawaguchi M."/>
            <person name="Krajinski F."/>
            <person name="Lammers P."/>
            <person name="Lapierre D."/>
            <person name="Masclaux F.G."/>
            <person name="Murat C."/>
            <person name="Morin E."/>
            <person name="Ndikumana S."/>
            <person name="Pagni M."/>
            <person name="Petitpierre D."/>
            <person name="Requena N."/>
            <person name="Rosikiewicz P."/>
            <person name="Riley R."/>
            <person name="Saito K."/>
            <person name="San Clemente H."/>
            <person name="Shapiro H."/>
            <person name="van Tuinen D."/>
            <person name="Becard G."/>
            <person name="Bonfante P."/>
            <person name="Paszkowski U."/>
            <person name="Shachar-Hill Y."/>
            <person name="Young J.P."/>
            <person name="Sanders I.R."/>
            <person name="Henrissat B."/>
            <person name="Rensing S.A."/>
            <person name="Grigoriev I.V."/>
            <person name="Corradi N."/>
            <person name="Roux C."/>
            <person name="Martin F."/>
        </authorList>
    </citation>
    <scope>NUCLEOTIDE SEQUENCE</scope>
    <source>
        <strain evidence="3">DAOM 197198</strain>
    </source>
</reference>
<dbReference type="AlphaFoldDB" id="U9TNT9"/>
<dbReference type="Gene3D" id="2.60.40.640">
    <property type="match status" value="1"/>
</dbReference>
<evidence type="ECO:0000259" key="2">
    <source>
        <dbReference type="Pfam" id="PF15055"/>
    </source>
</evidence>
<dbReference type="HOGENOM" id="CLU_1415857_0_0_1"/>